<dbReference type="InterPro" id="IPR006311">
    <property type="entry name" value="TAT_signal"/>
</dbReference>
<dbReference type="InterPro" id="IPR001279">
    <property type="entry name" value="Metallo-B-lactamas"/>
</dbReference>
<dbReference type="InterPro" id="IPR050855">
    <property type="entry name" value="NDM-1-like"/>
</dbReference>
<protein>
    <submittedName>
        <fullName evidence="4">Quinoprotein relay system zinc metallohydrolase 2</fullName>
    </submittedName>
</protein>
<keyword evidence="2" id="KW-0732">Signal</keyword>
<dbReference type="Gene3D" id="3.60.15.10">
    <property type="entry name" value="Ribonuclease Z/Hydroxyacylglutathione hydrolase-like"/>
    <property type="match status" value="1"/>
</dbReference>
<evidence type="ECO:0000259" key="3">
    <source>
        <dbReference type="SMART" id="SM00849"/>
    </source>
</evidence>
<feature type="signal peptide" evidence="2">
    <location>
        <begin position="1"/>
        <end position="30"/>
    </location>
</feature>
<dbReference type="PROSITE" id="PS51318">
    <property type="entry name" value="TAT"/>
    <property type="match status" value="1"/>
</dbReference>
<organism evidence="4 5">
    <name type="scientific">Methylocapsa polymorpha</name>
    <dbReference type="NCBI Taxonomy" id="3080828"/>
    <lineage>
        <taxon>Bacteria</taxon>
        <taxon>Pseudomonadati</taxon>
        <taxon>Pseudomonadota</taxon>
        <taxon>Alphaproteobacteria</taxon>
        <taxon>Hyphomicrobiales</taxon>
        <taxon>Beijerinckiaceae</taxon>
        <taxon>Methylocapsa</taxon>
    </lineage>
</organism>
<dbReference type="Proteomes" id="UP001626536">
    <property type="component" value="Chromosome"/>
</dbReference>
<dbReference type="Pfam" id="PF00753">
    <property type="entry name" value="Lactamase_B"/>
    <property type="match status" value="1"/>
</dbReference>
<accession>A0ABZ0HRP1</accession>
<dbReference type="EMBL" id="CP136862">
    <property type="protein sequence ID" value="WOJ89234.1"/>
    <property type="molecule type" value="Genomic_DNA"/>
</dbReference>
<feature type="chain" id="PRO_5047471061" evidence="2">
    <location>
        <begin position="31"/>
        <end position="315"/>
    </location>
</feature>
<dbReference type="InterPro" id="IPR030829">
    <property type="entry name" value="SoxH-rel_PQQ_2"/>
</dbReference>
<evidence type="ECO:0000256" key="2">
    <source>
        <dbReference type="SAM" id="SignalP"/>
    </source>
</evidence>
<dbReference type="PANTHER" id="PTHR42951:SF4">
    <property type="entry name" value="ACYL-COENZYME A THIOESTERASE MBLAC2"/>
    <property type="match status" value="1"/>
</dbReference>
<name>A0ABZ0HRP1_9HYPH</name>
<dbReference type="NCBIfam" id="TIGR04559">
    <property type="entry name" value="SoxH_rel_PQQ_2"/>
    <property type="match status" value="1"/>
</dbReference>
<reference evidence="4 5" key="1">
    <citation type="submission" date="2023-10" db="EMBL/GenBank/DDBJ databases">
        <title>Novel methanotroph of the genus Methylocapsa from a subarctic wetland.</title>
        <authorList>
            <person name="Belova S.E."/>
            <person name="Oshkin I.Y."/>
            <person name="Miroshnikov K."/>
            <person name="Dedysh S.N."/>
        </authorList>
    </citation>
    <scope>NUCLEOTIDE SEQUENCE [LARGE SCALE GENOMIC DNA]</scope>
    <source>
        <strain evidence="4 5">RX1</strain>
    </source>
</reference>
<dbReference type="InterPro" id="IPR036866">
    <property type="entry name" value="RibonucZ/Hydroxyglut_hydro"/>
</dbReference>
<dbReference type="PANTHER" id="PTHR42951">
    <property type="entry name" value="METALLO-BETA-LACTAMASE DOMAIN-CONTAINING"/>
    <property type="match status" value="1"/>
</dbReference>
<dbReference type="RefSeq" id="WP_407338678.1">
    <property type="nucleotide sequence ID" value="NZ_CP136862.1"/>
</dbReference>
<sequence>MIARASTTRRNFLAGGACLCCLPGARRAFAAPGPFATAEIAEGIHIRRGLDEDATQDNDDAIANIGFIIGRDAVLVTDPGGSLADGENLRATIKRMTDLPIKYVVMSHVHPDHIFGAGAFRRDEPVYVGHIRLAEALRQRGDYYSSALAKVLGPKSVGAPVAPNMEVREKAEIDLGDRIIEATAHPTAHTMTDLSLLDKKTGVLLPADLVFVGRVPSLDGSLQGWLKELAKLKQIGALRIVPGHGPVSVEWPAGAASIELYLAILERETRQAIANGIDIEAAISTVAQSERGKWKLFDDYNGRNVTEAYKELEWQ</sequence>
<feature type="domain" description="Metallo-beta-lactamase" evidence="3">
    <location>
        <begin position="62"/>
        <end position="244"/>
    </location>
</feature>
<comment type="similarity">
    <text evidence="1">Belongs to the metallo-beta-lactamase superfamily. Class-B beta-lactamase family.</text>
</comment>
<proteinExistence type="inferred from homology"/>
<evidence type="ECO:0000256" key="1">
    <source>
        <dbReference type="ARBA" id="ARBA00005250"/>
    </source>
</evidence>
<keyword evidence="5" id="KW-1185">Reference proteome</keyword>
<dbReference type="SUPFAM" id="SSF56281">
    <property type="entry name" value="Metallo-hydrolase/oxidoreductase"/>
    <property type="match status" value="1"/>
</dbReference>
<evidence type="ECO:0000313" key="4">
    <source>
        <dbReference type="EMBL" id="WOJ89234.1"/>
    </source>
</evidence>
<dbReference type="SMART" id="SM00849">
    <property type="entry name" value="Lactamase_B"/>
    <property type="match status" value="1"/>
</dbReference>
<evidence type="ECO:0000313" key="5">
    <source>
        <dbReference type="Proteomes" id="UP001626536"/>
    </source>
</evidence>
<dbReference type="CDD" id="cd16282">
    <property type="entry name" value="metallo-hydrolase-like_MBL-fold"/>
    <property type="match status" value="1"/>
</dbReference>
<gene>
    <name evidence="4" type="ORF">RZS28_15725</name>
</gene>